<feature type="domain" description="Terminase large subunit-like endonuclease" evidence="1">
    <location>
        <begin position="2"/>
        <end position="132"/>
    </location>
</feature>
<dbReference type="OrthoDB" id="9760250at2"/>
<dbReference type="InterPro" id="IPR005021">
    <property type="entry name" value="Terminase_largesu-like"/>
</dbReference>
<dbReference type="PANTHER" id="PTHR41287">
    <property type="match status" value="1"/>
</dbReference>
<dbReference type="Pfam" id="PF20441">
    <property type="entry name" value="TerL_nuclease"/>
    <property type="match status" value="1"/>
</dbReference>
<dbReference type="GO" id="GO:0004519">
    <property type="term" value="F:endonuclease activity"/>
    <property type="evidence" value="ECO:0007669"/>
    <property type="project" value="InterPro"/>
</dbReference>
<sequence length="133" mass="15349">MTKNVNLWVDAELTWIFDDAWMRCVGQTDPVSLRGCDCWGGLDLSNVGDVTAFVLLFHENDRFQLLPFFWIPEDKTLEKVKKENINYDKWVAEGYVTVTPGNVVDYDFVKADILRVTAGYNLKSISYDRWNAS</sequence>
<evidence type="ECO:0000313" key="2">
    <source>
        <dbReference type="EMBL" id="SEA07128.1"/>
    </source>
</evidence>
<dbReference type="AlphaFoldDB" id="A0A1H3Y8F0"/>
<dbReference type="InterPro" id="IPR046462">
    <property type="entry name" value="TerL_nuclease"/>
</dbReference>
<dbReference type="STRING" id="1033731.SAMN05444145_101457"/>
<proteinExistence type="predicted"/>
<reference evidence="2 3" key="1">
    <citation type="submission" date="2016-10" db="EMBL/GenBank/DDBJ databases">
        <authorList>
            <person name="de Groot N.N."/>
        </authorList>
    </citation>
    <scope>NUCLEOTIDE SEQUENCE [LARGE SCALE GENOMIC DNA]</scope>
    <source>
        <strain evidence="2 3">DSM 25383</strain>
    </source>
</reference>
<keyword evidence="3" id="KW-1185">Reference proteome</keyword>
<protein>
    <submittedName>
        <fullName evidence="2">Phage Terminase</fullName>
    </submittedName>
</protein>
<dbReference type="EMBL" id="FNRI01000001">
    <property type="protein sequence ID" value="SEA07128.1"/>
    <property type="molecule type" value="Genomic_DNA"/>
</dbReference>
<name>A0A1H3Y8F0_9BACT</name>
<accession>A0A1H3Y8F0</accession>
<gene>
    <name evidence="2" type="ORF">SAMN05444145_101457</name>
</gene>
<dbReference type="PANTHER" id="PTHR41287:SF1">
    <property type="entry name" value="PROTEIN YMFN"/>
    <property type="match status" value="1"/>
</dbReference>
<organism evidence="2 3">
    <name type="scientific">Alistipes timonensis JC136</name>
    <dbReference type="NCBI Taxonomy" id="1033731"/>
    <lineage>
        <taxon>Bacteria</taxon>
        <taxon>Pseudomonadati</taxon>
        <taxon>Bacteroidota</taxon>
        <taxon>Bacteroidia</taxon>
        <taxon>Bacteroidales</taxon>
        <taxon>Rikenellaceae</taxon>
        <taxon>Alistipes</taxon>
    </lineage>
</organism>
<dbReference type="Proteomes" id="UP000183253">
    <property type="component" value="Unassembled WGS sequence"/>
</dbReference>
<evidence type="ECO:0000259" key="1">
    <source>
        <dbReference type="Pfam" id="PF20441"/>
    </source>
</evidence>
<evidence type="ECO:0000313" key="3">
    <source>
        <dbReference type="Proteomes" id="UP000183253"/>
    </source>
</evidence>